<evidence type="ECO:0000313" key="6">
    <source>
        <dbReference type="Proteomes" id="UP001596047"/>
    </source>
</evidence>
<name>A0ABW0VVS3_9BACL</name>
<dbReference type="Pfam" id="PF00881">
    <property type="entry name" value="Nitroreductase"/>
    <property type="match status" value="1"/>
</dbReference>
<proteinExistence type="inferred from homology"/>
<evidence type="ECO:0000256" key="3">
    <source>
        <dbReference type="SAM" id="MobiDB-lite"/>
    </source>
</evidence>
<dbReference type="InterPro" id="IPR000415">
    <property type="entry name" value="Nitroreductase-like"/>
</dbReference>
<evidence type="ECO:0000259" key="4">
    <source>
        <dbReference type="Pfam" id="PF00881"/>
    </source>
</evidence>
<feature type="domain" description="Nitroreductase" evidence="4">
    <location>
        <begin position="38"/>
        <end position="177"/>
    </location>
</feature>
<protein>
    <submittedName>
        <fullName evidence="5">Nitroreductase family protein</fullName>
    </submittedName>
</protein>
<dbReference type="RefSeq" id="WP_379186636.1">
    <property type="nucleotide sequence ID" value="NZ_JBHSOW010000015.1"/>
</dbReference>
<dbReference type="SUPFAM" id="SSF55469">
    <property type="entry name" value="FMN-dependent nitroreductase-like"/>
    <property type="match status" value="1"/>
</dbReference>
<dbReference type="Proteomes" id="UP001596047">
    <property type="component" value="Unassembled WGS sequence"/>
</dbReference>
<comment type="similarity">
    <text evidence="1">Belongs to the nitroreductase family.</text>
</comment>
<feature type="region of interest" description="Disordered" evidence="3">
    <location>
        <begin position="1"/>
        <end position="30"/>
    </location>
</feature>
<dbReference type="Gene3D" id="3.40.109.10">
    <property type="entry name" value="NADH Oxidase"/>
    <property type="match status" value="1"/>
</dbReference>
<feature type="compositionally biased region" description="Polar residues" evidence="3">
    <location>
        <begin position="1"/>
        <end position="14"/>
    </location>
</feature>
<accession>A0ABW0VVS3</accession>
<dbReference type="EMBL" id="JBHSOW010000015">
    <property type="protein sequence ID" value="MFC5648181.1"/>
    <property type="molecule type" value="Genomic_DNA"/>
</dbReference>
<feature type="compositionally biased region" description="Basic and acidic residues" evidence="3">
    <location>
        <begin position="15"/>
        <end position="29"/>
    </location>
</feature>
<keyword evidence="6" id="KW-1185">Reference proteome</keyword>
<dbReference type="InterPro" id="IPR029479">
    <property type="entry name" value="Nitroreductase"/>
</dbReference>
<evidence type="ECO:0000313" key="5">
    <source>
        <dbReference type="EMBL" id="MFC5648181.1"/>
    </source>
</evidence>
<gene>
    <name evidence="5" type="ORF">ACFPYJ_03435</name>
</gene>
<dbReference type="PANTHER" id="PTHR43673:SF10">
    <property type="entry name" value="NADH DEHYDROGENASE_NAD(P)H NITROREDUCTASE XCC3605-RELATED"/>
    <property type="match status" value="1"/>
</dbReference>
<organism evidence="5 6">
    <name type="scientific">Paenibacillus solisilvae</name>
    <dbReference type="NCBI Taxonomy" id="2486751"/>
    <lineage>
        <taxon>Bacteria</taxon>
        <taxon>Bacillati</taxon>
        <taxon>Bacillota</taxon>
        <taxon>Bacilli</taxon>
        <taxon>Bacillales</taxon>
        <taxon>Paenibacillaceae</taxon>
        <taxon>Paenibacillus</taxon>
    </lineage>
</organism>
<dbReference type="CDD" id="cd02138">
    <property type="entry name" value="TdsD-like"/>
    <property type="match status" value="1"/>
</dbReference>
<evidence type="ECO:0000256" key="2">
    <source>
        <dbReference type="ARBA" id="ARBA00023002"/>
    </source>
</evidence>
<evidence type="ECO:0000256" key="1">
    <source>
        <dbReference type="ARBA" id="ARBA00007118"/>
    </source>
</evidence>
<keyword evidence="2" id="KW-0560">Oxidoreductase</keyword>
<sequence length="249" mass="27762">MSTKLPFQSDQSSANDKHAEEIKQHRNPDHPVSPLFINRWSPRSYTNQPVTDEVLYTVLEAARWAPSSSNLQPWQFIIAREAAEHELFQQFILPGNRIWTDHVPVLILVASKKLREDGEPNGAHAFDTGAAWATLALQAHLLGLSTRAVGGFDRSKAREVLDIPDHIELHAIIGLGYRGGIDTLDERFHETIISVVVIENSSTILQTRALIGRLSQSAMRELASKALELDSPDEIRSSIEAKVPEILDL</sequence>
<comment type="caution">
    <text evidence="5">The sequence shown here is derived from an EMBL/GenBank/DDBJ whole genome shotgun (WGS) entry which is preliminary data.</text>
</comment>
<reference evidence="6" key="1">
    <citation type="journal article" date="2019" name="Int. J. Syst. Evol. Microbiol.">
        <title>The Global Catalogue of Microorganisms (GCM) 10K type strain sequencing project: providing services to taxonomists for standard genome sequencing and annotation.</title>
        <authorList>
            <consortium name="The Broad Institute Genomics Platform"/>
            <consortium name="The Broad Institute Genome Sequencing Center for Infectious Disease"/>
            <person name="Wu L."/>
            <person name="Ma J."/>
        </authorList>
    </citation>
    <scope>NUCLEOTIDE SEQUENCE [LARGE SCALE GENOMIC DNA]</scope>
    <source>
        <strain evidence="6">CGMCC 1.3240</strain>
    </source>
</reference>
<dbReference type="PANTHER" id="PTHR43673">
    <property type="entry name" value="NAD(P)H NITROREDUCTASE YDGI-RELATED"/>
    <property type="match status" value="1"/>
</dbReference>